<gene>
    <name evidence="1" type="ORF">O3P69_003130</name>
</gene>
<keyword evidence="2" id="KW-1185">Reference proteome</keyword>
<dbReference type="EMBL" id="JARAKH010000010">
    <property type="protein sequence ID" value="KAK8400214.1"/>
    <property type="molecule type" value="Genomic_DNA"/>
</dbReference>
<proteinExistence type="predicted"/>
<organism evidence="1 2">
    <name type="scientific">Scylla paramamosain</name>
    <name type="common">Mud crab</name>
    <dbReference type="NCBI Taxonomy" id="85552"/>
    <lineage>
        <taxon>Eukaryota</taxon>
        <taxon>Metazoa</taxon>
        <taxon>Ecdysozoa</taxon>
        <taxon>Arthropoda</taxon>
        <taxon>Crustacea</taxon>
        <taxon>Multicrustacea</taxon>
        <taxon>Malacostraca</taxon>
        <taxon>Eumalacostraca</taxon>
        <taxon>Eucarida</taxon>
        <taxon>Decapoda</taxon>
        <taxon>Pleocyemata</taxon>
        <taxon>Brachyura</taxon>
        <taxon>Eubrachyura</taxon>
        <taxon>Portunoidea</taxon>
        <taxon>Portunidae</taxon>
        <taxon>Portuninae</taxon>
        <taxon>Scylla</taxon>
    </lineage>
</organism>
<evidence type="ECO:0000313" key="2">
    <source>
        <dbReference type="Proteomes" id="UP001487740"/>
    </source>
</evidence>
<evidence type="ECO:0000313" key="1">
    <source>
        <dbReference type="EMBL" id="KAK8400214.1"/>
    </source>
</evidence>
<comment type="caution">
    <text evidence="1">The sequence shown here is derived from an EMBL/GenBank/DDBJ whole genome shotgun (WGS) entry which is preliminary data.</text>
</comment>
<reference evidence="1 2" key="1">
    <citation type="submission" date="2023-03" db="EMBL/GenBank/DDBJ databases">
        <title>High-quality genome of Scylla paramamosain provides insights in environmental adaptation.</title>
        <authorList>
            <person name="Zhang L."/>
        </authorList>
    </citation>
    <scope>NUCLEOTIDE SEQUENCE [LARGE SCALE GENOMIC DNA]</scope>
    <source>
        <strain evidence="1">LZ_2023a</strain>
        <tissue evidence="1">Muscle</tissue>
    </source>
</reference>
<protein>
    <submittedName>
        <fullName evidence="1">Uncharacterized protein</fullName>
    </submittedName>
</protein>
<accession>A0AAW0UJ81</accession>
<dbReference type="Proteomes" id="UP001487740">
    <property type="component" value="Unassembled WGS sequence"/>
</dbReference>
<name>A0AAW0UJ81_SCYPA</name>
<sequence length="89" mass="9645">MEITVDIDYETLESGKSPAVDDVTGELPPAAGLQPSLQLSDEKLNDLRSLLSLKPDDKKAFYEGIQAGGVEHDISSSDEEGDMLLDYCN</sequence>
<dbReference type="AlphaFoldDB" id="A0AAW0UJ81"/>